<dbReference type="PANTHER" id="PTHR22946">
    <property type="entry name" value="DIENELACTONE HYDROLASE DOMAIN-CONTAINING PROTEIN-RELATED"/>
    <property type="match status" value="1"/>
</dbReference>
<reference evidence="3" key="1">
    <citation type="submission" date="2020-08" db="EMBL/GenBank/DDBJ databases">
        <title>Sequencing the genomes of 1000 actinobacteria strains.</title>
        <authorList>
            <person name="Klenk H.-P."/>
        </authorList>
    </citation>
    <scope>NUCLEOTIDE SEQUENCE</scope>
    <source>
        <strain evidence="3">DSM 10695</strain>
    </source>
</reference>
<feature type="transmembrane region" description="Helical" evidence="2">
    <location>
        <begin position="437"/>
        <end position="458"/>
    </location>
</feature>
<organism evidence="3 4">
    <name type="scientific">Schaalia hyovaginalis</name>
    <dbReference type="NCBI Taxonomy" id="29316"/>
    <lineage>
        <taxon>Bacteria</taxon>
        <taxon>Bacillati</taxon>
        <taxon>Actinomycetota</taxon>
        <taxon>Actinomycetes</taxon>
        <taxon>Actinomycetales</taxon>
        <taxon>Actinomycetaceae</taxon>
        <taxon>Schaalia</taxon>
    </lineage>
</organism>
<dbReference type="Gene3D" id="3.40.50.1820">
    <property type="entry name" value="alpha/beta hydrolase"/>
    <property type="match status" value="1"/>
</dbReference>
<keyword evidence="2" id="KW-1133">Transmembrane helix</keyword>
<feature type="transmembrane region" description="Helical" evidence="2">
    <location>
        <begin position="592"/>
        <end position="614"/>
    </location>
</feature>
<keyword evidence="2" id="KW-0812">Transmembrane</keyword>
<feature type="transmembrane region" description="Helical" evidence="2">
    <location>
        <begin position="478"/>
        <end position="501"/>
    </location>
</feature>
<dbReference type="EMBL" id="JACHMK010000001">
    <property type="protein sequence ID" value="MBB6334209.1"/>
    <property type="molecule type" value="Genomic_DNA"/>
</dbReference>
<feature type="transmembrane region" description="Helical" evidence="2">
    <location>
        <begin position="562"/>
        <end position="585"/>
    </location>
</feature>
<comment type="caution">
    <text evidence="3">The sequence shown here is derived from an EMBL/GenBank/DDBJ whole genome shotgun (WGS) entry which is preliminary data.</text>
</comment>
<feature type="transmembrane region" description="Helical" evidence="2">
    <location>
        <begin position="390"/>
        <end position="408"/>
    </location>
</feature>
<dbReference type="Proteomes" id="UP000617426">
    <property type="component" value="Unassembled WGS sequence"/>
</dbReference>
<sequence length="615" mass="66170">MTTPAPHDRSSRSSTSARALWLSLILLTILALCGGLIAKSADSGFGRVEVTRVEFMTDSNEPMVAKIYRPTWVTAENPAPGLLALHGYQSDKEATTTFGTIELARRGFVVLSIDQFGHGYSTQHGVDPQIMSGAANGLAYLKSLDIVDATRLGAFGHSTVSIYALKLAKADESVGAIVALSGNGGDPDILDVRNYLLVQGDNEEIGGYREATFPVSSLNTHPARLEAFGLAPGETIEWNRTYGDFADGSARRAELVSGTHLGVMTSGASNTAVVDWFNAALRGGQEDPHWIPADSHVYQWKEIGGAIALFSLVASLIPLLGLLLRLPAFGSMHRSEGPYAGSGRKGLAVSAVVSIITTILLYPLFTLKGGGDDPISAAVPFLPLQMGNGIATWLLVTTLLTLIAFLVWKKAGAGKEQSWSDLGVVPAQGARHGILRALALSAALIAWPVIVVSLTAFFRGPEFRVLWPMLKTLTPERALILLPYFLVIWAFFFVVNGLGLNTMSRIPARDGQRDLVLWAKRFGYAWVCAVLGLCLLWLFHFVPGYMGIGPGMDVIGLTKLGGRWMMMLNVIIPQFTVLVALNVWMQVRTRSIWVASTVGAALFAWMMVGGQVGAF</sequence>
<dbReference type="RefSeq" id="WP_184452028.1">
    <property type="nucleotide sequence ID" value="NZ_JACHMK010000001.1"/>
</dbReference>
<evidence type="ECO:0000313" key="3">
    <source>
        <dbReference type="EMBL" id="MBB6334209.1"/>
    </source>
</evidence>
<dbReference type="SUPFAM" id="SSF53474">
    <property type="entry name" value="alpha/beta-Hydrolases"/>
    <property type="match status" value="1"/>
</dbReference>
<dbReference type="AlphaFoldDB" id="A0A923E1L6"/>
<evidence type="ECO:0000256" key="1">
    <source>
        <dbReference type="ARBA" id="ARBA00008645"/>
    </source>
</evidence>
<dbReference type="InterPro" id="IPR050261">
    <property type="entry name" value="FrsA_esterase"/>
</dbReference>
<keyword evidence="4" id="KW-1185">Reference proteome</keyword>
<comment type="similarity">
    <text evidence="1">Belongs to the AB hydrolase superfamily.</text>
</comment>
<keyword evidence="2" id="KW-0472">Membrane</keyword>
<feature type="transmembrane region" description="Helical" evidence="2">
    <location>
        <begin position="522"/>
        <end position="542"/>
    </location>
</feature>
<gene>
    <name evidence="3" type="ORF">HD592_000774</name>
</gene>
<feature type="transmembrane region" description="Helical" evidence="2">
    <location>
        <begin position="303"/>
        <end position="326"/>
    </location>
</feature>
<accession>A0A923E1L6</accession>
<feature type="transmembrane region" description="Helical" evidence="2">
    <location>
        <begin position="347"/>
        <end position="365"/>
    </location>
</feature>
<proteinExistence type="inferred from homology"/>
<protein>
    <submittedName>
        <fullName evidence="3">Fermentation-respiration switch protein FrsA (DUF1100 family)</fullName>
    </submittedName>
</protein>
<evidence type="ECO:0000256" key="2">
    <source>
        <dbReference type="SAM" id="Phobius"/>
    </source>
</evidence>
<evidence type="ECO:0000313" key="4">
    <source>
        <dbReference type="Proteomes" id="UP000617426"/>
    </source>
</evidence>
<name>A0A923E1L6_9ACTO</name>
<dbReference type="InterPro" id="IPR029058">
    <property type="entry name" value="AB_hydrolase_fold"/>
</dbReference>